<accession>A0ABV1AT21</accession>
<organism evidence="1 2">
    <name type="scientific">Faecalibacterium tardum</name>
    <dbReference type="NCBI Taxonomy" id="3133156"/>
    <lineage>
        <taxon>Bacteria</taxon>
        <taxon>Bacillati</taxon>
        <taxon>Bacillota</taxon>
        <taxon>Clostridia</taxon>
        <taxon>Eubacteriales</taxon>
        <taxon>Oscillospiraceae</taxon>
        <taxon>Faecalibacterium</taxon>
    </lineage>
</organism>
<name>A0ABV1AT21_9FIRM</name>
<gene>
    <name evidence="1" type="ORF">WMO44_04135</name>
</gene>
<evidence type="ECO:0008006" key="3">
    <source>
        <dbReference type="Google" id="ProtNLM"/>
    </source>
</evidence>
<proteinExistence type="predicted"/>
<comment type="caution">
    <text evidence="1">The sequence shown here is derived from an EMBL/GenBank/DDBJ whole genome shotgun (WGS) entry which is preliminary data.</text>
</comment>
<dbReference type="RefSeq" id="WP_349151845.1">
    <property type="nucleotide sequence ID" value="NZ_JBBMEO010000003.1"/>
</dbReference>
<evidence type="ECO:0000313" key="2">
    <source>
        <dbReference type="Proteomes" id="UP001457197"/>
    </source>
</evidence>
<dbReference type="EMBL" id="JBBMEO010000003">
    <property type="protein sequence ID" value="MEQ2361340.1"/>
    <property type="molecule type" value="Genomic_DNA"/>
</dbReference>
<reference evidence="1 2" key="1">
    <citation type="submission" date="2024-03" db="EMBL/GenBank/DDBJ databases">
        <title>Human intestinal bacterial collection.</title>
        <authorList>
            <person name="Pauvert C."/>
            <person name="Hitch T.C.A."/>
            <person name="Clavel T."/>
        </authorList>
    </citation>
    <scope>NUCLEOTIDE SEQUENCE [LARGE SCALE GENOMIC DNA]</scope>
    <source>
        <strain evidence="1 2">CLA-AA-H175</strain>
    </source>
</reference>
<keyword evidence="2" id="KW-1185">Reference proteome</keyword>
<sequence length="122" mass="14788">MKKREIPFMAQYENEFGYHEWTTLDSANNLVRCYYNGDTELHVKEPWCECNGVRMRKVRNQEKWRCPICGKVYDISDIDWPMPYWDDETGLKNDYGEYMYPNAEKRAGPPEMYEEAPFTWYL</sequence>
<dbReference type="Proteomes" id="UP001457197">
    <property type="component" value="Unassembled WGS sequence"/>
</dbReference>
<protein>
    <recommendedName>
        <fullName evidence="3">Rubredoxin-like domain-containing protein</fullName>
    </recommendedName>
</protein>
<evidence type="ECO:0000313" key="1">
    <source>
        <dbReference type="EMBL" id="MEQ2361340.1"/>
    </source>
</evidence>